<organism evidence="7 8">
    <name type="scientific">Roseibium aggregatum</name>
    <dbReference type="NCBI Taxonomy" id="187304"/>
    <lineage>
        <taxon>Bacteria</taxon>
        <taxon>Pseudomonadati</taxon>
        <taxon>Pseudomonadota</taxon>
        <taxon>Alphaproteobacteria</taxon>
        <taxon>Hyphomicrobiales</taxon>
        <taxon>Stappiaceae</taxon>
        <taxon>Roseibium</taxon>
    </lineage>
</organism>
<evidence type="ECO:0000256" key="5">
    <source>
        <dbReference type="PIRSR" id="PIRSR000137-2"/>
    </source>
</evidence>
<dbReference type="InterPro" id="IPR012132">
    <property type="entry name" value="GMC_OxRdtase"/>
</dbReference>
<feature type="binding site" evidence="5">
    <location>
        <position position="221"/>
    </location>
    <ligand>
        <name>FAD</name>
        <dbReference type="ChEBI" id="CHEBI:57692"/>
    </ligand>
</feature>
<evidence type="ECO:0000256" key="1">
    <source>
        <dbReference type="ARBA" id="ARBA00001974"/>
    </source>
</evidence>
<accession>A0A939EHH0</accession>
<comment type="cofactor">
    <cofactor evidence="1 5">
        <name>FAD</name>
        <dbReference type="ChEBI" id="CHEBI:57692"/>
    </cofactor>
</comment>
<dbReference type="AlphaFoldDB" id="A0A939EHH0"/>
<feature type="domain" description="Glucose-methanol-choline oxidoreductase N-terminal" evidence="6">
    <location>
        <begin position="256"/>
        <end position="270"/>
    </location>
</feature>
<dbReference type="Gene3D" id="3.50.50.60">
    <property type="entry name" value="FAD/NAD(P)-binding domain"/>
    <property type="match status" value="1"/>
</dbReference>
<dbReference type="InterPro" id="IPR000172">
    <property type="entry name" value="GMC_OxRdtase_N"/>
</dbReference>
<dbReference type="GO" id="GO:0016614">
    <property type="term" value="F:oxidoreductase activity, acting on CH-OH group of donors"/>
    <property type="evidence" value="ECO:0007669"/>
    <property type="project" value="InterPro"/>
</dbReference>
<comment type="caution">
    <text evidence="7">The sequence shown here is derived from an EMBL/GenBank/DDBJ whole genome shotgun (WGS) entry which is preliminary data.</text>
</comment>
<proteinExistence type="inferred from homology"/>
<sequence length="537" mass="59063">MRDLGAWDYVIVGAGTAGCVLANRLSEDPDVRVLLLEAGKRDNYLWVHIPVGYLYCIGNPRVDWGFKTAPDDGLNGRSLVYPRGKVLGGCSSINGMIYMRGQARDYNHWRQLGLTGWGWDDVLPYFKKSEDHYAWDNELHAQGGNLRVEKQRINWELLNAFRDACEQLGIPKTEDFNGGDNLGSAYFQVTQKSGFRWNGVKAFLKPAQGRPNLQVLTEAHVSRIVFEDGRAGSLELDVAGEASKVTIDGELLLSSGAIGSPQLLELSGIGNPEILKKAGIEPFREMRNVGENLQDHLQLRPVFKVKNAATMNMMASTWTGKAKIGLEYLLKRSGPMAMAPSQLGVFAKTDPSFETANVQYHVQPLSLPKFGEPLHPFPAMTASVCNLRPESRGHVHITSPNKSDQPEILPKYLSAEADKRVAADAIRLTRRIMAAPAMKPYQPEEFLPGPDYTSEEELVTAAGNIGTTIFHPVSTCRMGVDEASVVDGRLRLRGFDNIRVVDASVMPTISSGNTNAPTVMIAEKGADMIKEDRKALA</sequence>
<evidence type="ECO:0000259" key="6">
    <source>
        <dbReference type="PROSITE" id="PS00624"/>
    </source>
</evidence>
<feature type="binding site" evidence="5">
    <location>
        <position position="86"/>
    </location>
    <ligand>
        <name>FAD</name>
        <dbReference type="ChEBI" id="CHEBI:57692"/>
    </ligand>
</feature>
<dbReference type="RefSeq" id="WP_207142913.1">
    <property type="nucleotide sequence ID" value="NZ_JAEKJZ010000006.1"/>
</dbReference>
<dbReference type="GO" id="GO:0050660">
    <property type="term" value="F:flavin adenine dinucleotide binding"/>
    <property type="evidence" value="ECO:0007669"/>
    <property type="project" value="InterPro"/>
</dbReference>
<reference evidence="7" key="1">
    <citation type="submission" date="2020-12" db="EMBL/GenBank/DDBJ databases">
        <title>Oil enriched cultivation method for isolating marine PHA-producing bacteria.</title>
        <authorList>
            <person name="Zheng W."/>
            <person name="Yu S."/>
            <person name="Huang Y."/>
        </authorList>
    </citation>
    <scope>NUCLEOTIDE SEQUENCE</scope>
    <source>
        <strain evidence="7">SY-2-12</strain>
    </source>
</reference>
<dbReference type="InterPro" id="IPR007867">
    <property type="entry name" value="GMC_OxRtase_C"/>
</dbReference>
<evidence type="ECO:0000256" key="3">
    <source>
        <dbReference type="ARBA" id="ARBA00022630"/>
    </source>
</evidence>
<dbReference type="PANTHER" id="PTHR11552">
    <property type="entry name" value="GLUCOSE-METHANOL-CHOLINE GMC OXIDOREDUCTASE"/>
    <property type="match status" value="1"/>
</dbReference>
<dbReference type="Gene3D" id="3.30.560.10">
    <property type="entry name" value="Glucose Oxidase, domain 3"/>
    <property type="match status" value="1"/>
</dbReference>
<dbReference type="Pfam" id="PF00732">
    <property type="entry name" value="GMC_oxred_N"/>
    <property type="match status" value="1"/>
</dbReference>
<comment type="similarity">
    <text evidence="2">Belongs to the GMC oxidoreductase family.</text>
</comment>
<dbReference type="PROSITE" id="PS51257">
    <property type="entry name" value="PROKAR_LIPOPROTEIN"/>
    <property type="match status" value="1"/>
</dbReference>
<gene>
    <name evidence="7" type="ORF">JF539_22040</name>
</gene>
<dbReference type="Pfam" id="PF05199">
    <property type="entry name" value="GMC_oxred_C"/>
    <property type="match status" value="1"/>
</dbReference>
<protein>
    <submittedName>
        <fullName evidence="7">GMC family oxidoreductase N-terminal domain-containing protein</fullName>
    </submittedName>
</protein>
<name>A0A939EHH0_9HYPH</name>
<dbReference type="PIRSF" id="PIRSF000137">
    <property type="entry name" value="Alcohol_oxidase"/>
    <property type="match status" value="1"/>
</dbReference>
<keyword evidence="4 5" id="KW-0274">FAD</keyword>
<keyword evidence="3" id="KW-0285">Flavoprotein</keyword>
<dbReference type="InterPro" id="IPR036188">
    <property type="entry name" value="FAD/NAD-bd_sf"/>
</dbReference>
<dbReference type="PANTHER" id="PTHR11552:SF147">
    <property type="entry name" value="CHOLINE DEHYDROGENASE, MITOCHONDRIAL"/>
    <property type="match status" value="1"/>
</dbReference>
<dbReference type="Proteomes" id="UP000664096">
    <property type="component" value="Unassembled WGS sequence"/>
</dbReference>
<dbReference type="EMBL" id="JAEKJZ010000006">
    <property type="protein sequence ID" value="MBN9673053.1"/>
    <property type="molecule type" value="Genomic_DNA"/>
</dbReference>
<evidence type="ECO:0000256" key="2">
    <source>
        <dbReference type="ARBA" id="ARBA00010790"/>
    </source>
</evidence>
<dbReference type="SUPFAM" id="SSF51905">
    <property type="entry name" value="FAD/NAD(P)-binding domain"/>
    <property type="match status" value="1"/>
</dbReference>
<dbReference type="PROSITE" id="PS00624">
    <property type="entry name" value="GMC_OXRED_2"/>
    <property type="match status" value="1"/>
</dbReference>
<evidence type="ECO:0000256" key="4">
    <source>
        <dbReference type="ARBA" id="ARBA00022827"/>
    </source>
</evidence>
<dbReference type="SUPFAM" id="SSF54373">
    <property type="entry name" value="FAD-linked reductases, C-terminal domain"/>
    <property type="match status" value="1"/>
</dbReference>
<evidence type="ECO:0000313" key="7">
    <source>
        <dbReference type="EMBL" id="MBN9673053.1"/>
    </source>
</evidence>
<evidence type="ECO:0000313" key="8">
    <source>
        <dbReference type="Proteomes" id="UP000664096"/>
    </source>
</evidence>